<accession>A0A4Z2CLC0</accession>
<dbReference type="EMBL" id="SKCS01000651">
    <property type="protein sequence ID" value="TNN05006.1"/>
    <property type="molecule type" value="Genomic_DNA"/>
</dbReference>
<evidence type="ECO:0000313" key="2">
    <source>
        <dbReference type="Proteomes" id="UP000311919"/>
    </source>
</evidence>
<sequence length="624" mass="71609">MKEHFNPSLDFMITRGTCEKTVEEKQNNVLKSSTMQIVQGTIEQQSKINSSKLPEKSKTELLNRENAQNISTSQLNSLCKESDVKYRQYYIIQDKTNEKNHLKLYQRRGHKTLLNLLELRFAEKSSSDGTTNITEDNNDSVSAISSHSNRIYESSTDIDNCCDDHSKCIAPCRKRRRMDEKSNSLVKNETVQYLFNKSSKNSLIKLPKPYCPHQSLTLPPPPQQQLTDVVTVDQDKNQNLHYHCQSYQQNNSLNLENQRTHQVFPDMCNQSLERNCCQHDQPVHCCSISPVNKDKQFVKQVNSCHSHLKSCSCSSYNNHNNNGQLLVVMRGFSCSTGKSNCLCDNCYCTGCAKLHLVPSGSGKFLSSEGYNSGEQSSGTNSCNCHMFHCAIHCNTRSPDVYNCKSNDSKGLQQHFNQLSLINQHICKHNTAKIITNDNLYSIRNPAYGNIPQKKKENHLDITNKNPSSSNLKVTKHCHCRCFQYINIDCQQHNSGTNRDKFNVKQQSPSYLANQKNELNLNISNWCHNIKPSNQMCYSMNKCEKVNMTENMDCQNDLHFKRNYLKTKSPVVTGYNEHMHNNMHYNYIDKNSNLNIANLEGITISNSNKRHNNFQMNFLKNNEKF</sequence>
<keyword evidence="2" id="KW-1185">Reference proteome</keyword>
<dbReference type="Proteomes" id="UP000311919">
    <property type="component" value="Unassembled WGS sequence"/>
</dbReference>
<proteinExistence type="predicted"/>
<reference evidence="1 2" key="1">
    <citation type="submission" date="2019-03" db="EMBL/GenBank/DDBJ databases">
        <title>An improved genome assembly of the fluke Schistosoma japonicum.</title>
        <authorList>
            <person name="Hu W."/>
            <person name="Luo F."/>
            <person name="Yin M."/>
            <person name="Mo X."/>
            <person name="Sun C."/>
            <person name="Wu Q."/>
            <person name="Zhu B."/>
            <person name="Xiang M."/>
            <person name="Wang J."/>
            <person name="Wang Y."/>
            <person name="Zhang T."/>
            <person name="Xu B."/>
            <person name="Zheng H."/>
            <person name="Feng Z."/>
        </authorList>
    </citation>
    <scope>NUCLEOTIDE SEQUENCE [LARGE SCALE GENOMIC DNA]</scope>
    <source>
        <strain evidence="1">HuSjv2</strain>
        <tissue evidence="1">Worms</tissue>
    </source>
</reference>
<organism evidence="1 2">
    <name type="scientific">Schistosoma japonicum</name>
    <name type="common">Blood fluke</name>
    <dbReference type="NCBI Taxonomy" id="6182"/>
    <lineage>
        <taxon>Eukaryota</taxon>
        <taxon>Metazoa</taxon>
        <taxon>Spiralia</taxon>
        <taxon>Lophotrochozoa</taxon>
        <taxon>Platyhelminthes</taxon>
        <taxon>Trematoda</taxon>
        <taxon>Digenea</taxon>
        <taxon>Strigeidida</taxon>
        <taxon>Schistosomatoidea</taxon>
        <taxon>Schistosomatidae</taxon>
        <taxon>Schistosoma</taxon>
    </lineage>
</organism>
<comment type="caution">
    <text evidence="1">The sequence shown here is derived from an EMBL/GenBank/DDBJ whole genome shotgun (WGS) entry which is preliminary data.</text>
</comment>
<name>A0A4Z2CLC0_SCHJA</name>
<protein>
    <submittedName>
        <fullName evidence="1">Uncharacterized protein</fullName>
    </submittedName>
</protein>
<evidence type="ECO:0000313" key="1">
    <source>
        <dbReference type="EMBL" id="TNN05006.1"/>
    </source>
</evidence>
<gene>
    <name evidence="1" type="ORF">EWB00_009888</name>
</gene>
<dbReference type="AlphaFoldDB" id="A0A4Z2CLC0"/>